<dbReference type="Proteomes" id="UP000182126">
    <property type="component" value="Chromosome I"/>
</dbReference>
<protein>
    <submittedName>
        <fullName evidence="1">Uncharacterized protein</fullName>
    </submittedName>
</protein>
<dbReference type="RefSeq" id="WP_060921121.1">
    <property type="nucleotide sequence ID" value="NZ_LT629770.1"/>
</dbReference>
<dbReference type="AlphaFoldDB" id="A0A1H1NMT9"/>
<accession>A0A1H1NMT9</accession>
<name>A0A1H1NMT9_9MICO</name>
<evidence type="ECO:0000313" key="2">
    <source>
        <dbReference type="Proteomes" id="UP000182126"/>
    </source>
</evidence>
<gene>
    <name evidence="1" type="ORF">SAMN04489809_0862</name>
</gene>
<dbReference type="EMBL" id="LT629770">
    <property type="protein sequence ID" value="SDS00371.1"/>
    <property type="molecule type" value="Genomic_DNA"/>
</dbReference>
<dbReference type="GeneID" id="36301053"/>
<organism evidence="1 2">
    <name type="scientific">Microbacterium paraoxydans</name>
    <dbReference type="NCBI Taxonomy" id="199592"/>
    <lineage>
        <taxon>Bacteria</taxon>
        <taxon>Bacillati</taxon>
        <taxon>Actinomycetota</taxon>
        <taxon>Actinomycetes</taxon>
        <taxon>Micrococcales</taxon>
        <taxon>Microbacteriaceae</taxon>
        <taxon>Microbacterium</taxon>
    </lineage>
</organism>
<proteinExistence type="predicted"/>
<reference evidence="1 2" key="1">
    <citation type="submission" date="2016-10" db="EMBL/GenBank/DDBJ databases">
        <authorList>
            <person name="de Groot N.N."/>
        </authorList>
    </citation>
    <scope>NUCLEOTIDE SEQUENCE [LARGE SCALE GENOMIC DNA]</scope>
    <source>
        <strain evidence="1 2">DSM 15019</strain>
    </source>
</reference>
<evidence type="ECO:0000313" key="1">
    <source>
        <dbReference type="EMBL" id="SDS00371.1"/>
    </source>
</evidence>
<sequence>MVLFKDMLIDTPYPILDIEDRGDDKDPLTSECTYCRREEWGRTHSTQDIVVVRRWREHSVWAPDLDGPGNGGWFEWRCPQHPYRWESSPYAANAPDHLRPAPSARCEHVSLGDRCRTRTGENFDGQWLCSEHSESVVARLRIEERMRQLDEAIAESDHHM</sequence>